<comment type="cofactor">
    <cofactor evidence="2">
        <name>Mg(2+)</name>
        <dbReference type="ChEBI" id="CHEBI:18420"/>
    </cofactor>
</comment>
<dbReference type="InterPro" id="IPR020084">
    <property type="entry name" value="NUDIX_hydrolase_CS"/>
</dbReference>
<dbReference type="RefSeq" id="WP_073249064.1">
    <property type="nucleotide sequence ID" value="NZ_FQVG01000033.1"/>
</dbReference>
<evidence type="ECO:0000256" key="1">
    <source>
        <dbReference type="ARBA" id="ARBA00001936"/>
    </source>
</evidence>
<sequence>MNIDYLKKVLNKREVKIMGEDEEYKKYSVVIPIVYNDEYKILFEVRSKKLKFQPGDISLPGGKIEEGETPKQAAIRELIEELGISGENFEFIGQFDTLVTYHGKIIYVFVVLLKDLNFNLSIDEVDEIFLVPMLFFKENVPDMYYASISARFEKENKYINMNQRLLSSRSPIYFYEYNGRLIWGITAKIIYNFIKEIFK</sequence>
<gene>
    <name evidence="9" type="ORF">SAMN02746091_01738</name>
</gene>
<evidence type="ECO:0000256" key="7">
    <source>
        <dbReference type="RuleBase" id="RU003476"/>
    </source>
</evidence>
<evidence type="ECO:0000313" key="9">
    <source>
        <dbReference type="EMBL" id="SHF08587.1"/>
    </source>
</evidence>
<evidence type="ECO:0000313" key="10">
    <source>
        <dbReference type="Proteomes" id="UP000184423"/>
    </source>
</evidence>
<keyword evidence="4 7" id="KW-0378">Hydrolase</keyword>
<organism evidence="9 10">
    <name type="scientific">Caloramator proteoclasticus DSM 10124</name>
    <dbReference type="NCBI Taxonomy" id="1121262"/>
    <lineage>
        <taxon>Bacteria</taxon>
        <taxon>Bacillati</taxon>
        <taxon>Bacillota</taxon>
        <taxon>Clostridia</taxon>
        <taxon>Eubacteriales</taxon>
        <taxon>Clostridiaceae</taxon>
        <taxon>Caloramator</taxon>
    </lineage>
</organism>
<comment type="cofactor">
    <cofactor evidence="1">
        <name>Mn(2+)</name>
        <dbReference type="ChEBI" id="CHEBI:29035"/>
    </cofactor>
</comment>
<name>A0A1M4YSJ1_9CLOT</name>
<evidence type="ECO:0000256" key="4">
    <source>
        <dbReference type="ARBA" id="ARBA00022801"/>
    </source>
</evidence>
<reference evidence="10" key="1">
    <citation type="submission" date="2016-11" db="EMBL/GenBank/DDBJ databases">
        <authorList>
            <person name="Varghese N."/>
            <person name="Submissions S."/>
        </authorList>
    </citation>
    <scope>NUCLEOTIDE SEQUENCE [LARGE SCALE GENOMIC DNA]</scope>
    <source>
        <strain evidence="10">DSM 10124</strain>
    </source>
</reference>
<dbReference type="InterPro" id="IPR015797">
    <property type="entry name" value="NUDIX_hydrolase-like_dom_sf"/>
</dbReference>
<dbReference type="InterPro" id="IPR045121">
    <property type="entry name" value="CoAse"/>
</dbReference>
<dbReference type="InterPro" id="IPR020476">
    <property type="entry name" value="Nudix_hydrolase"/>
</dbReference>
<keyword evidence="3" id="KW-0479">Metal-binding</keyword>
<proteinExistence type="inferred from homology"/>
<dbReference type="PANTHER" id="PTHR12992:SF11">
    <property type="entry name" value="MITOCHONDRIAL COENZYME A DIPHOSPHATASE NUDT8"/>
    <property type="match status" value="1"/>
</dbReference>
<evidence type="ECO:0000256" key="2">
    <source>
        <dbReference type="ARBA" id="ARBA00001946"/>
    </source>
</evidence>
<dbReference type="InterPro" id="IPR000086">
    <property type="entry name" value="NUDIX_hydrolase_dom"/>
</dbReference>
<dbReference type="PANTHER" id="PTHR12992">
    <property type="entry name" value="NUDIX HYDROLASE"/>
    <property type="match status" value="1"/>
</dbReference>
<dbReference type="AlphaFoldDB" id="A0A1M4YSJ1"/>
<dbReference type="SUPFAM" id="SSF55811">
    <property type="entry name" value="Nudix"/>
    <property type="match status" value="1"/>
</dbReference>
<dbReference type="PRINTS" id="PR00502">
    <property type="entry name" value="NUDIXFAMILY"/>
</dbReference>
<evidence type="ECO:0000259" key="8">
    <source>
        <dbReference type="PROSITE" id="PS51462"/>
    </source>
</evidence>
<evidence type="ECO:0000256" key="3">
    <source>
        <dbReference type="ARBA" id="ARBA00022723"/>
    </source>
</evidence>
<evidence type="ECO:0000256" key="5">
    <source>
        <dbReference type="ARBA" id="ARBA00022842"/>
    </source>
</evidence>
<dbReference type="Pfam" id="PF00293">
    <property type="entry name" value="NUDIX"/>
    <property type="match status" value="1"/>
</dbReference>
<dbReference type="Proteomes" id="UP000184423">
    <property type="component" value="Unassembled WGS sequence"/>
</dbReference>
<dbReference type="EMBL" id="FQVG01000033">
    <property type="protein sequence ID" value="SHF08587.1"/>
    <property type="molecule type" value="Genomic_DNA"/>
</dbReference>
<dbReference type="Gene3D" id="3.90.79.10">
    <property type="entry name" value="Nucleoside Triphosphate Pyrophosphohydrolase"/>
    <property type="match status" value="1"/>
</dbReference>
<keyword evidence="10" id="KW-1185">Reference proteome</keyword>
<dbReference type="CDD" id="cd03426">
    <property type="entry name" value="NUDIX_CoAse_Nudt7"/>
    <property type="match status" value="1"/>
</dbReference>
<evidence type="ECO:0000256" key="6">
    <source>
        <dbReference type="ARBA" id="ARBA00023211"/>
    </source>
</evidence>
<feature type="domain" description="Nudix hydrolase" evidence="8">
    <location>
        <begin position="25"/>
        <end position="154"/>
    </location>
</feature>
<keyword evidence="6" id="KW-0464">Manganese</keyword>
<comment type="similarity">
    <text evidence="7">Belongs to the Nudix hydrolase family.</text>
</comment>
<dbReference type="GO" id="GO:0010945">
    <property type="term" value="F:coenzyme A diphosphatase activity"/>
    <property type="evidence" value="ECO:0007669"/>
    <property type="project" value="InterPro"/>
</dbReference>
<protein>
    <submittedName>
        <fullName evidence="9">Mutator mutT protein</fullName>
    </submittedName>
</protein>
<dbReference type="PROSITE" id="PS00893">
    <property type="entry name" value="NUDIX_BOX"/>
    <property type="match status" value="1"/>
</dbReference>
<accession>A0A1M4YSJ1</accession>
<dbReference type="GO" id="GO:0046872">
    <property type="term" value="F:metal ion binding"/>
    <property type="evidence" value="ECO:0007669"/>
    <property type="project" value="UniProtKB-KW"/>
</dbReference>
<keyword evidence="5" id="KW-0460">Magnesium</keyword>
<dbReference type="PROSITE" id="PS51462">
    <property type="entry name" value="NUDIX"/>
    <property type="match status" value="1"/>
</dbReference>